<keyword evidence="5 8" id="KW-0812">Transmembrane</keyword>
<proteinExistence type="inferred from homology"/>
<evidence type="ECO:0000313" key="10">
    <source>
        <dbReference type="Proteomes" id="UP001501510"/>
    </source>
</evidence>
<dbReference type="Proteomes" id="UP001501510">
    <property type="component" value="Unassembled WGS sequence"/>
</dbReference>
<evidence type="ECO:0000256" key="3">
    <source>
        <dbReference type="ARBA" id="ARBA00022448"/>
    </source>
</evidence>
<comment type="similarity">
    <text evidence="2">Belongs to the AzlC family.</text>
</comment>
<keyword evidence="10" id="KW-1185">Reference proteome</keyword>
<comment type="subcellular location">
    <subcellularLocation>
        <location evidence="1">Cell membrane</location>
        <topology evidence="1">Multi-pass membrane protein</topology>
    </subcellularLocation>
</comment>
<reference evidence="10" key="1">
    <citation type="journal article" date="2019" name="Int. J. Syst. Evol. Microbiol.">
        <title>The Global Catalogue of Microorganisms (GCM) 10K type strain sequencing project: providing services to taxonomists for standard genome sequencing and annotation.</title>
        <authorList>
            <consortium name="The Broad Institute Genomics Platform"/>
            <consortium name="The Broad Institute Genome Sequencing Center for Infectious Disease"/>
            <person name="Wu L."/>
            <person name="Ma J."/>
        </authorList>
    </citation>
    <scope>NUCLEOTIDE SEQUENCE [LARGE SCALE GENOMIC DNA]</scope>
    <source>
        <strain evidence="10">JCM 1407</strain>
    </source>
</reference>
<feature type="transmembrane region" description="Helical" evidence="8">
    <location>
        <begin position="210"/>
        <end position="228"/>
    </location>
</feature>
<accession>A0ABP3UL61</accession>
<comment type="caution">
    <text evidence="9">The sequence shown here is derived from an EMBL/GenBank/DDBJ whole genome shotgun (WGS) entry which is preliminary data.</text>
</comment>
<keyword evidence="7 8" id="KW-0472">Membrane</keyword>
<evidence type="ECO:0000256" key="8">
    <source>
        <dbReference type="SAM" id="Phobius"/>
    </source>
</evidence>
<dbReference type="RefSeq" id="WP_343760215.1">
    <property type="nucleotide sequence ID" value="NZ_BAAACG010000008.1"/>
</dbReference>
<feature type="transmembrane region" description="Helical" evidence="8">
    <location>
        <begin position="15"/>
        <end position="35"/>
    </location>
</feature>
<dbReference type="InterPro" id="IPR011606">
    <property type="entry name" value="Brnchd-chn_aa_trnsp_permease"/>
</dbReference>
<sequence length="237" mass="26060">MGKDYRRRLNIKDGAFAAIPLVIGYIPVAMAFGILSKNTGISLMDSFLFSVLVFAGASQFMALNLLSLGTGIGQIILTTLLVNSRHFLMSASLTTKLTKDMKKWIPFIAFGVTDESFSVASFKEEELTKEFMLSLQYITYLSWILGTVLGYILGQVLPTIIKDSMGIALYSMFISILIPEAKKSNKVLIMAVLAGIVNTLLSYLKITTDGWNLVLTIILVSILGAFTMKEKEVSICE</sequence>
<evidence type="ECO:0000256" key="6">
    <source>
        <dbReference type="ARBA" id="ARBA00022989"/>
    </source>
</evidence>
<keyword evidence="4" id="KW-1003">Cell membrane</keyword>
<dbReference type="PANTHER" id="PTHR34979:SF1">
    <property type="entry name" value="INNER MEMBRANE PROTEIN YGAZ"/>
    <property type="match status" value="1"/>
</dbReference>
<dbReference type="EMBL" id="BAAACG010000008">
    <property type="protein sequence ID" value="GAA0737522.1"/>
    <property type="molecule type" value="Genomic_DNA"/>
</dbReference>
<evidence type="ECO:0000256" key="4">
    <source>
        <dbReference type="ARBA" id="ARBA00022475"/>
    </source>
</evidence>
<feature type="transmembrane region" description="Helical" evidence="8">
    <location>
        <begin position="187"/>
        <end position="204"/>
    </location>
</feature>
<feature type="transmembrane region" description="Helical" evidence="8">
    <location>
        <begin position="137"/>
        <end position="154"/>
    </location>
</feature>
<name>A0ABP3UL61_9CLOT</name>
<evidence type="ECO:0000256" key="7">
    <source>
        <dbReference type="ARBA" id="ARBA00023136"/>
    </source>
</evidence>
<evidence type="ECO:0000256" key="1">
    <source>
        <dbReference type="ARBA" id="ARBA00004651"/>
    </source>
</evidence>
<keyword evidence="3" id="KW-0813">Transport</keyword>
<protein>
    <submittedName>
        <fullName evidence="9">AzlC family ABC transporter permease</fullName>
    </submittedName>
</protein>
<organism evidence="9 10">
    <name type="scientific">Clostridium oceanicum</name>
    <dbReference type="NCBI Taxonomy" id="1543"/>
    <lineage>
        <taxon>Bacteria</taxon>
        <taxon>Bacillati</taxon>
        <taxon>Bacillota</taxon>
        <taxon>Clostridia</taxon>
        <taxon>Eubacteriales</taxon>
        <taxon>Clostridiaceae</taxon>
        <taxon>Clostridium</taxon>
    </lineage>
</organism>
<dbReference type="Pfam" id="PF03591">
    <property type="entry name" value="AzlC"/>
    <property type="match status" value="1"/>
</dbReference>
<keyword evidence="6 8" id="KW-1133">Transmembrane helix</keyword>
<dbReference type="PANTHER" id="PTHR34979">
    <property type="entry name" value="INNER MEMBRANE PROTEIN YGAZ"/>
    <property type="match status" value="1"/>
</dbReference>
<gene>
    <name evidence="9" type="ORF">GCM10008906_13760</name>
</gene>
<evidence type="ECO:0000256" key="5">
    <source>
        <dbReference type="ARBA" id="ARBA00022692"/>
    </source>
</evidence>
<evidence type="ECO:0000256" key="2">
    <source>
        <dbReference type="ARBA" id="ARBA00010735"/>
    </source>
</evidence>
<evidence type="ECO:0000313" key="9">
    <source>
        <dbReference type="EMBL" id="GAA0737522.1"/>
    </source>
</evidence>